<keyword evidence="3" id="KW-1133">Transmembrane helix</keyword>
<dbReference type="GO" id="GO:0005783">
    <property type="term" value="C:endoplasmic reticulum"/>
    <property type="evidence" value="ECO:0007669"/>
    <property type="project" value="TreeGrafter"/>
</dbReference>
<evidence type="ECO:0008006" key="6">
    <source>
        <dbReference type="Google" id="ProtNLM"/>
    </source>
</evidence>
<dbReference type="OrthoDB" id="5977743at2759"/>
<proteinExistence type="predicted"/>
<feature type="compositionally biased region" description="Polar residues" evidence="2">
    <location>
        <begin position="568"/>
        <end position="579"/>
    </location>
</feature>
<feature type="transmembrane region" description="Helical" evidence="3">
    <location>
        <begin position="504"/>
        <end position="522"/>
    </location>
</feature>
<dbReference type="AlphaFoldDB" id="A0A9P4U501"/>
<dbReference type="EMBL" id="MU007010">
    <property type="protein sequence ID" value="KAF2436583.1"/>
    <property type="molecule type" value="Genomic_DNA"/>
</dbReference>
<dbReference type="GO" id="GO:0006506">
    <property type="term" value="P:GPI anchor biosynthetic process"/>
    <property type="evidence" value="ECO:0007669"/>
    <property type="project" value="InterPro"/>
</dbReference>
<organism evidence="4 5">
    <name type="scientific">Tothia fuscella</name>
    <dbReference type="NCBI Taxonomy" id="1048955"/>
    <lineage>
        <taxon>Eukaryota</taxon>
        <taxon>Fungi</taxon>
        <taxon>Dikarya</taxon>
        <taxon>Ascomycota</taxon>
        <taxon>Pezizomycotina</taxon>
        <taxon>Dothideomycetes</taxon>
        <taxon>Pleosporomycetidae</taxon>
        <taxon>Venturiales</taxon>
        <taxon>Cylindrosympodiaceae</taxon>
        <taxon>Tothia</taxon>
    </lineage>
</organism>
<protein>
    <recommendedName>
        <fullName evidence="6">Calcineurin-like phosphoesterase domain-containing protein</fullName>
    </recommendedName>
</protein>
<evidence type="ECO:0000256" key="2">
    <source>
        <dbReference type="SAM" id="MobiDB-lite"/>
    </source>
</evidence>
<comment type="caution">
    <text evidence="4">The sequence shown here is derived from an EMBL/GenBank/DDBJ whole genome shotgun (WGS) entry which is preliminary data.</text>
</comment>
<feature type="region of interest" description="Disordered" evidence="2">
    <location>
        <begin position="531"/>
        <end position="595"/>
    </location>
</feature>
<dbReference type="PANTHER" id="PTHR13315">
    <property type="entry name" value="METALLO PHOSPHOESTERASE RELATED"/>
    <property type="match status" value="1"/>
</dbReference>
<name>A0A9P4U501_9PEZI</name>
<reference evidence="4" key="1">
    <citation type="journal article" date="2020" name="Stud. Mycol.">
        <title>101 Dothideomycetes genomes: a test case for predicting lifestyles and emergence of pathogens.</title>
        <authorList>
            <person name="Haridas S."/>
            <person name="Albert R."/>
            <person name="Binder M."/>
            <person name="Bloem J."/>
            <person name="Labutti K."/>
            <person name="Salamov A."/>
            <person name="Andreopoulos B."/>
            <person name="Baker S."/>
            <person name="Barry K."/>
            <person name="Bills G."/>
            <person name="Bluhm B."/>
            <person name="Cannon C."/>
            <person name="Castanera R."/>
            <person name="Culley D."/>
            <person name="Daum C."/>
            <person name="Ezra D."/>
            <person name="Gonzalez J."/>
            <person name="Henrissat B."/>
            <person name="Kuo A."/>
            <person name="Liang C."/>
            <person name="Lipzen A."/>
            <person name="Lutzoni F."/>
            <person name="Magnuson J."/>
            <person name="Mondo S."/>
            <person name="Nolan M."/>
            <person name="Ohm R."/>
            <person name="Pangilinan J."/>
            <person name="Park H.-J."/>
            <person name="Ramirez L."/>
            <person name="Alfaro M."/>
            <person name="Sun H."/>
            <person name="Tritt A."/>
            <person name="Yoshinaga Y."/>
            <person name="Zwiers L.-H."/>
            <person name="Turgeon B."/>
            <person name="Goodwin S."/>
            <person name="Spatafora J."/>
            <person name="Crous P."/>
            <person name="Grigoriev I."/>
        </authorList>
    </citation>
    <scope>NUCLEOTIDE SEQUENCE</scope>
    <source>
        <strain evidence="4">CBS 130266</strain>
    </source>
</reference>
<evidence type="ECO:0000313" key="5">
    <source>
        <dbReference type="Proteomes" id="UP000800235"/>
    </source>
</evidence>
<feature type="transmembrane region" description="Helical" evidence="3">
    <location>
        <begin position="61"/>
        <end position="79"/>
    </location>
</feature>
<dbReference type="Proteomes" id="UP000800235">
    <property type="component" value="Unassembled WGS sequence"/>
</dbReference>
<sequence length="639" mass="72116">MSHMYGDPKSSRNHFHEPPSIVARLFGSIQSIPPAILRIWQGPSSRVGVGSKQRGGLLRRLLSLVNILTFVWIIAIYWGERRLFSNSIEACDWRHWESWAPGAQPHRVALVADPQLVDPHTYPGRPWPLSTLTVKYTDLYLKRVYSLIQEELYPDSTIFLGDLFDGGREWSVSGKWDNADKSWRKYGESFWLKEYNRFGKMFFDTFTKAGVAPREGQNRRRRLISTLPGNHDLGFANGVHEEVRARFNAYFGEGNRVDIIGNHSFIQIDGVSLSANDHTKEDNEAIWKPTQEFLDDIKSIQNKAMAEEMRLLYGTESRARYAHTTIETDGLAAAAIPTFRDVNKGQLPTILLSHVPLYRDPGTPCGPHREHWPPTLDGMGKPLEKDDRNAISVSSGYQYQNVLSYDLTKDITTKIGNIKYAFSGDDHDYCEVVHMRYPSGGGGIRETTVKSMSWAMGVRKPGFQILSLWNPINSDGVSTNTGEAAGKETLQSHLCLLPDQLSIFIRYGILLSITVSLLLFRAGHMTTNPAKSAFGGSESPLLPTSREHYEKGESSSSDEDNRIGLSSRARNGSINTNGSYALPNYYTPPNEDDGEEKPVYTIQARKMRGLTLFYVELRWSMVRVASVVLPYYFFLIWNG</sequence>
<feature type="transmembrane region" description="Helical" evidence="3">
    <location>
        <begin position="615"/>
        <end position="637"/>
    </location>
</feature>
<dbReference type="SUPFAM" id="SSF56300">
    <property type="entry name" value="Metallo-dependent phosphatases"/>
    <property type="match status" value="1"/>
</dbReference>
<keyword evidence="1 3" id="KW-0472">Membrane</keyword>
<gene>
    <name evidence="4" type="ORF">EJ08DRAFT_152731</name>
</gene>
<dbReference type="GO" id="GO:0016020">
    <property type="term" value="C:membrane"/>
    <property type="evidence" value="ECO:0007669"/>
    <property type="project" value="GOC"/>
</dbReference>
<evidence type="ECO:0000256" key="3">
    <source>
        <dbReference type="SAM" id="Phobius"/>
    </source>
</evidence>
<evidence type="ECO:0000313" key="4">
    <source>
        <dbReference type="EMBL" id="KAF2436583.1"/>
    </source>
</evidence>
<evidence type="ECO:0000256" key="1">
    <source>
        <dbReference type="ARBA" id="ARBA00023136"/>
    </source>
</evidence>
<dbReference type="InterPro" id="IPR029052">
    <property type="entry name" value="Metallo-depent_PP-like"/>
</dbReference>
<dbReference type="PANTHER" id="PTHR13315:SF4">
    <property type="entry name" value="METALLOPHOSPHOESTERASE, ISOFORM E"/>
    <property type="match status" value="1"/>
</dbReference>
<keyword evidence="5" id="KW-1185">Reference proteome</keyword>
<dbReference type="InterPro" id="IPR033308">
    <property type="entry name" value="PGAP5/Cdc1/Ted1"/>
</dbReference>
<keyword evidence="3" id="KW-0812">Transmembrane</keyword>
<accession>A0A9P4U501</accession>